<dbReference type="GO" id="GO:0016887">
    <property type="term" value="F:ATP hydrolysis activity"/>
    <property type="evidence" value="ECO:0007669"/>
    <property type="project" value="InterPro"/>
</dbReference>
<keyword evidence="1 7" id="KW-0813">Transport</keyword>
<dbReference type="InterPro" id="IPR017871">
    <property type="entry name" value="ABC_transporter-like_CS"/>
</dbReference>
<dbReference type="InterPro" id="IPR008995">
    <property type="entry name" value="Mo/tungstate-bd_C_term_dom"/>
</dbReference>
<evidence type="ECO:0000256" key="6">
    <source>
        <dbReference type="ARBA" id="ARBA00023136"/>
    </source>
</evidence>
<dbReference type="SUPFAM" id="SSF52540">
    <property type="entry name" value="P-loop containing nucleoside triphosphate hydrolases"/>
    <property type="match status" value="1"/>
</dbReference>
<protein>
    <recommendedName>
        <fullName evidence="7">Spermidine/putrescine import ATP-binding protein PotA</fullName>
        <ecNumber evidence="7">7.6.2.11</ecNumber>
    </recommendedName>
</protein>
<evidence type="ECO:0000313" key="10">
    <source>
        <dbReference type="Proteomes" id="UP000266206"/>
    </source>
</evidence>
<dbReference type="GO" id="GO:0043190">
    <property type="term" value="C:ATP-binding cassette (ABC) transporter complex"/>
    <property type="evidence" value="ECO:0007669"/>
    <property type="project" value="InterPro"/>
</dbReference>
<dbReference type="NCBIfam" id="TIGR01187">
    <property type="entry name" value="potA"/>
    <property type="match status" value="1"/>
</dbReference>
<evidence type="ECO:0000313" key="9">
    <source>
        <dbReference type="EMBL" id="RIY40484.1"/>
    </source>
</evidence>
<dbReference type="InterPro" id="IPR013611">
    <property type="entry name" value="Transp-assoc_OB_typ2"/>
</dbReference>
<dbReference type="InterPro" id="IPR003439">
    <property type="entry name" value="ABC_transporter-like_ATP-bd"/>
</dbReference>
<dbReference type="Pfam" id="PF08402">
    <property type="entry name" value="TOBE_2"/>
    <property type="match status" value="1"/>
</dbReference>
<dbReference type="InterPro" id="IPR050093">
    <property type="entry name" value="ABC_SmlMolc_Importer"/>
</dbReference>
<dbReference type="InterPro" id="IPR003593">
    <property type="entry name" value="AAA+_ATPase"/>
</dbReference>
<dbReference type="PROSITE" id="PS50893">
    <property type="entry name" value="ABC_TRANSPORTER_2"/>
    <property type="match status" value="1"/>
</dbReference>
<dbReference type="FunFam" id="3.40.50.300:FF:000042">
    <property type="entry name" value="Maltose/maltodextrin ABC transporter, ATP-binding protein"/>
    <property type="match status" value="1"/>
</dbReference>
<dbReference type="SUPFAM" id="SSF50331">
    <property type="entry name" value="MOP-like"/>
    <property type="match status" value="1"/>
</dbReference>
<feature type="domain" description="ABC transporter" evidence="8">
    <location>
        <begin position="12"/>
        <end position="243"/>
    </location>
</feature>
<gene>
    <name evidence="7" type="primary">potA</name>
    <name evidence="9" type="ORF">CJP73_10140</name>
</gene>
<evidence type="ECO:0000259" key="8">
    <source>
        <dbReference type="PROSITE" id="PS50893"/>
    </source>
</evidence>
<dbReference type="EC" id="7.6.2.11" evidence="7"/>
<evidence type="ECO:0000256" key="4">
    <source>
        <dbReference type="ARBA" id="ARBA00022840"/>
    </source>
</evidence>
<keyword evidence="6 7" id="KW-0472">Membrane</keyword>
<evidence type="ECO:0000256" key="3">
    <source>
        <dbReference type="ARBA" id="ARBA00022741"/>
    </source>
</evidence>
<dbReference type="Gene3D" id="3.40.50.300">
    <property type="entry name" value="P-loop containing nucleotide triphosphate hydrolases"/>
    <property type="match status" value="1"/>
</dbReference>
<dbReference type="RefSeq" id="WP_114420843.1">
    <property type="nucleotide sequence ID" value="NZ_NQYH01000008.1"/>
</dbReference>
<dbReference type="SMART" id="SM00382">
    <property type="entry name" value="AAA"/>
    <property type="match status" value="1"/>
</dbReference>
<dbReference type="InterPro" id="IPR027417">
    <property type="entry name" value="P-loop_NTPase"/>
</dbReference>
<keyword evidence="3 7" id="KW-0547">Nucleotide-binding</keyword>
<comment type="function">
    <text evidence="7">Part of the ABC transporter complex PotABCD involved in spermidine/putrescine import. Responsible for energy coupling to the transport system.</text>
</comment>
<evidence type="ECO:0000256" key="5">
    <source>
        <dbReference type="ARBA" id="ARBA00022967"/>
    </source>
</evidence>
<dbReference type="PANTHER" id="PTHR42781">
    <property type="entry name" value="SPERMIDINE/PUTRESCINE IMPORT ATP-BINDING PROTEIN POTA"/>
    <property type="match status" value="1"/>
</dbReference>
<keyword evidence="4 7" id="KW-0067">ATP-binding</keyword>
<keyword evidence="2 7" id="KW-1003">Cell membrane</keyword>
<comment type="catalytic activity">
    <reaction evidence="7">
        <text>ATP + H2O + polyamine-[polyamine-binding protein]Side 1 = ADP + phosphate + polyamineSide 2 + [polyamine-binding protein]Side 1.</text>
        <dbReference type="EC" id="7.6.2.11"/>
    </reaction>
</comment>
<keyword evidence="5 7" id="KW-1278">Translocase</keyword>
<dbReference type="Pfam" id="PF00005">
    <property type="entry name" value="ABC_tran"/>
    <property type="match status" value="1"/>
</dbReference>
<dbReference type="EMBL" id="NQYH01000008">
    <property type="protein sequence ID" value="RIY40484.1"/>
    <property type="molecule type" value="Genomic_DNA"/>
</dbReference>
<evidence type="ECO:0000256" key="7">
    <source>
        <dbReference type="RuleBase" id="RU364083"/>
    </source>
</evidence>
<comment type="subunit">
    <text evidence="7">The complex is composed of two ATP-binding proteins (PotA), two transmembrane proteins (PotB and PotC) and a solute-binding protein (PotD).</text>
</comment>
<evidence type="ECO:0000256" key="2">
    <source>
        <dbReference type="ARBA" id="ARBA00022475"/>
    </source>
</evidence>
<comment type="similarity">
    <text evidence="7">Belongs to the ABC transporter superfamily. Spermidine/putrescine importer (TC 3.A.1.11.1) family.</text>
</comment>
<dbReference type="Proteomes" id="UP000266206">
    <property type="component" value="Unassembled WGS sequence"/>
</dbReference>
<sequence length="389" mass="43043">MQQPQAATDPFLTFRNVKKTYDQKTLVVKDFNLEVKEGEFVTLLGPSGSGKTTVLMMLAGFENVTSGSISINGIPITATPPYKRNIGMVFQNYALFPHMTVAENLAYPLKVRKLPRAQIKQKVNEYLKLIEMEDFGSRHPGQLSGGQRQRVALARALIFEPALVLMDEPLGALDKKLREQMQFEITRLHQKLGFTVIYVTHDQVEALTMSNRIAVFNRGKVQQFAEPSALYERPANAFVASFIGENNLIPATIQSIDPNGMVHAKLANGNVISAVNGNCSDKDSTCIISVRPEKLRTAQLEGKEMPCLTTENRLPVTFVTRHYVGDFMRDFFSVPEGAVGTVDTGTTITTKTLNGLNAPSFRVGQTTELCWQQADCFAFQPDSSSLQGD</sequence>
<name>A0A3A1YVJ5_9BURK</name>
<dbReference type="OrthoDB" id="5298774at2"/>
<dbReference type="InterPro" id="IPR005893">
    <property type="entry name" value="PotA-like"/>
</dbReference>
<dbReference type="Gene3D" id="2.40.50.100">
    <property type="match status" value="1"/>
</dbReference>
<dbReference type="GO" id="GO:0005524">
    <property type="term" value="F:ATP binding"/>
    <property type="evidence" value="ECO:0007669"/>
    <property type="project" value="UniProtKB-KW"/>
</dbReference>
<dbReference type="AlphaFoldDB" id="A0A3A1YVJ5"/>
<comment type="caution">
    <text evidence="9">The sequence shown here is derived from an EMBL/GenBank/DDBJ whole genome shotgun (WGS) entry which is preliminary data.</text>
</comment>
<accession>A0A3A1YVJ5</accession>
<evidence type="ECO:0000256" key="1">
    <source>
        <dbReference type="ARBA" id="ARBA00022448"/>
    </source>
</evidence>
<reference evidence="9 10" key="1">
    <citation type="submission" date="2017-08" db="EMBL/GenBank/DDBJ databases">
        <title>Pusillimonas indicus sp. nov., a member of the family Alcaligenaceae isolated from surface seawater.</title>
        <authorList>
            <person name="Li J."/>
        </authorList>
    </citation>
    <scope>NUCLEOTIDE SEQUENCE [LARGE SCALE GENOMIC DNA]</scope>
    <source>
        <strain evidence="9 10">L52-1-41</strain>
    </source>
</reference>
<dbReference type="PANTHER" id="PTHR42781:SF6">
    <property type="entry name" value="SPERMIDINE_PUTRESCINE IMPORT ATP-BINDING PROTEIN POTA"/>
    <property type="match status" value="1"/>
</dbReference>
<proteinExistence type="inferred from homology"/>
<dbReference type="PROSITE" id="PS00211">
    <property type="entry name" value="ABC_TRANSPORTER_1"/>
    <property type="match status" value="1"/>
</dbReference>
<organism evidence="9 10">
    <name type="scientific">Neopusillimonas maritima</name>
    <dbReference type="NCBI Taxonomy" id="2026239"/>
    <lineage>
        <taxon>Bacteria</taxon>
        <taxon>Pseudomonadati</taxon>
        <taxon>Pseudomonadota</taxon>
        <taxon>Betaproteobacteria</taxon>
        <taxon>Burkholderiales</taxon>
        <taxon>Alcaligenaceae</taxon>
        <taxon>Neopusillimonas</taxon>
    </lineage>
</organism>
<dbReference type="GO" id="GO:0015417">
    <property type="term" value="F:ABC-type polyamine transporter activity"/>
    <property type="evidence" value="ECO:0007669"/>
    <property type="project" value="UniProtKB-EC"/>
</dbReference>